<organism evidence="2 3">
    <name type="scientific">Cellulomonas cellasea DSM 20118</name>
    <dbReference type="NCBI Taxonomy" id="1408250"/>
    <lineage>
        <taxon>Bacteria</taxon>
        <taxon>Bacillati</taxon>
        <taxon>Actinomycetota</taxon>
        <taxon>Actinomycetes</taxon>
        <taxon>Micrococcales</taxon>
        <taxon>Cellulomonadaceae</taxon>
        <taxon>Cellulomonas</taxon>
    </lineage>
</organism>
<dbReference type="GO" id="GO:0016747">
    <property type="term" value="F:acyltransferase activity, transferring groups other than amino-acyl groups"/>
    <property type="evidence" value="ECO:0007669"/>
    <property type="project" value="InterPro"/>
</dbReference>
<dbReference type="PANTHER" id="PTHR13170:SF16">
    <property type="entry name" value="PROTEIN O-GLCNACASE"/>
    <property type="match status" value="1"/>
</dbReference>
<name>A0A0A0B7X3_9CELL</name>
<dbReference type="Proteomes" id="UP000029833">
    <property type="component" value="Unassembled WGS sequence"/>
</dbReference>
<protein>
    <submittedName>
        <fullName evidence="2">N-acetyltransferase GCN5</fullName>
    </submittedName>
</protein>
<dbReference type="InterPro" id="IPR051822">
    <property type="entry name" value="Glycosyl_Hydrolase_84"/>
</dbReference>
<dbReference type="PROSITE" id="PS51186">
    <property type="entry name" value="GNAT"/>
    <property type="match status" value="1"/>
</dbReference>
<dbReference type="CDD" id="cd04301">
    <property type="entry name" value="NAT_SF"/>
    <property type="match status" value="1"/>
</dbReference>
<evidence type="ECO:0000313" key="3">
    <source>
        <dbReference type="Proteomes" id="UP000029833"/>
    </source>
</evidence>
<dbReference type="Pfam" id="PF00583">
    <property type="entry name" value="Acetyltransf_1"/>
    <property type="match status" value="1"/>
</dbReference>
<dbReference type="InterPro" id="IPR000182">
    <property type="entry name" value="GNAT_dom"/>
</dbReference>
<dbReference type="SUPFAM" id="SSF55729">
    <property type="entry name" value="Acyl-CoA N-acyltransferases (Nat)"/>
    <property type="match status" value="1"/>
</dbReference>
<dbReference type="Gene3D" id="3.40.630.30">
    <property type="match status" value="1"/>
</dbReference>
<keyword evidence="3" id="KW-1185">Reference proteome</keyword>
<feature type="domain" description="N-acetyltransferase" evidence="1">
    <location>
        <begin position="2"/>
        <end position="199"/>
    </location>
</feature>
<sequence>MAFIRPYEAFDRADVYDVCVRTAAAGGDARGLYRDDDLMPDLFAGPYLLLEPELAFVLDDGDRAVGYVLGTSDTAHWVAEHRRRWLPLVAARYPLPAEPGTPDAPFVELLHHPERNLHPELAGYPAHLHIDLLPEHQGAGHGRGLVRAFLAALRERGVTAMHLGMDPANTSARAFYDRLGFHEIPVADGGAAYLGIATDAPV</sequence>
<keyword evidence="2" id="KW-0808">Transferase</keyword>
<reference evidence="2 3" key="1">
    <citation type="submission" date="2013-10" db="EMBL/GenBank/DDBJ databases">
        <authorList>
            <person name="Wang G."/>
            <person name="Zhuang W."/>
        </authorList>
    </citation>
    <scope>NUCLEOTIDE SEQUENCE [LARGE SCALE GENOMIC DNA]</scope>
    <source>
        <strain evidence="2 3">DSM 20118</strain>
    </source>
</reference>
<comment type="caution">
    <text evidence="2">The sequence shown here is derived from an EMBL/GenBank/DDBJ whole genome shotgun (WGS) entry which is preliminary data.</text>
</comment>
<dbReference type="RefSeq" id="WP_034629058.1">
    <property type="nucleotide sequence ID" value="NZ_AXNT01000053.1"/>
</dbReference>
<evidence type="ECO:0000259" key="1">
    <source>
        <dbReference type="PROSITE" id="PS51186"/>
    </source>
</evidence>
<dbReference type="OrthoDB" id="8593648at2"/>
<gene>
    <name evidence="2" type="ORF">Q760_14110</name>
</gene>
<accession>A0A0A0B7X3</accession>
<proteinExistence type="predicted"/>
<dbReference type="EMBL" id="AXNT01000053">
    <property type="protein sequence ID" value="KGM02318.1"/>
    <property type="molecule type" value="Genomic_DNA"/>
</dbReference>
<dbReference type="STRING" id="1408250.Q760_14110"/>
<dbReference type="InterPro" id="IPR016181">
    <property type="entry name" value="Acyl_CoA_acyltransferase"/>
</dbReference>
<evidence type="ECO:0000313" key="2">
    <source>
        <dbReference type="EMBL" id="KGM02318.1"/>
    </source>
</evidence>
<dbReference type="PANTHER" id="PTHR13170">
    <property type="entry name" value="O-GLCNACASE"/>
    <property type="match status" value="1"/>
</dbReference>
<dbReference type="AlphaFoldDB" id="A0A0A0B7X3"/>